<dbReference type="InterPro" id="IPR027417">
    <property type="entry name" value="P-loop_NTPase"/>
</dbReference>
<dbReference type="PANTHER" id="PTHR11059">
    <property type="entry name" value="DNA REPAIR PROTEIN RECN"/>
    <property type="match status" value="1"/>
</dbReference>
<feature type="coiled-coil region" evidence="10">
    <location>
        <begin position="269"/>
        <end position="331"/>
    </location>
</feature>
<dbReference type="Pfam" id="PF02463">
    <property type="entry name" value="SMC_N"/>
    <property type="match status" value="1"/>
</dbReference>
<keyword evidence="7 9" id="KW-0234">DNA repair</keyword>
<evidence type="ECO:0000256" key="6">
    <source>
        <dbReference type="ARBA" id="ARBA00022840"/>
    </source>
</evidence>
<dbReference type="GO" id="GO:0043590">
    <property type="term" value="C:bacterial nucleoid"/>
    <property type="evidence" value="ECO:0007669"/>
    <property type="project" value="TreeGrafter"/>
</dbReference>
<keyword evidence="5 9" id="KW-0227">DNA damage</keyword>
<evidence type="ECO:0000256" key="7">
    <source>
        <dbReference type="ARBA" id="ARBA00023204"/>
    </source>
</evidence>
<evidence type="ECO:0000313" key="13">
    <source>
        <dbReference type="Proteomes" id="UP000246278"/>
    </source>
</evidence>
<evidence type="ECO:0000259" key="11">
    <source>
        <dbReference type="Pfam" id="PF02463"/>
    </source>
</evidence>
<feature type="coiled-coil region" evidence="10">
    <location>
        <begin position="156"/>
        <end position="200"/>
    </location>
</feature>
<gene>
    <name evidence="12" type="primary">recN</name>
    <name evidence="12" type="ORF">CR164_09375</name>
</gene>
<evidence type="ECO:0000256" key="9">
    <source>
        <dbReference type="PIRNR" id="PIRNR003128"/>
    </source>
</evidence>
<reference evidence="13" key="1">
    <citation type="submission" date="2017-10" db="EMBL/GenBank/DDBJ databases">
        <authorList>
            <person name="Gaisin V.A."/>
            <person name="Rysina M.S."/>
            <person name="Grouzdev D.S."/>
        </authorList>
    </citation>
    <scope>NUCLEOTIDE SEQUENCE [LARGE SCALE GENOMIC DNA]</scope>
    <source>
        <strain evidence="13">V1</strain>
    </source>
</reference>
<dbReference type="NCBIfam" id="TIGR00634">
    <property type="entry name" value="recN"/>
    <property type="match status" value="1"/>
</dbReference>
<keyword evidence="13" id="KW-1185">Reference proteome</keyword>
<protein>
    <recommendedName>
        <fullName evidence="3 9">DNA repair protein RecN</fullName>
    </recommendedName>
    <alternativeName>
        <fullName evidence="8 9">Recombination protein N</fullName>
    </alternativeName>
</protein>
<evidence type="ECO:0000256" key="8">
    <source>
        <dbReference type="ARBA" id="ARBA00033408"/>
    </source>
</evidence>
<keyword evidence="10" id="KW-0175">Coiled coil</keyword>
<evidence type="ECO:0000256" key="4">
    <source>
        <dbReference type="ARBA" id="ARBA00022741"/>
    </source>
</evidence>
<keyword evidence="6" id="KW-0067">ATP-binding</keyword>
<dbReference type="InterPro" id="IPR004604">
    <property type="entry name" value="DNA_recomb/repair_RecN"/>
</dbReference>
<dbReference type="GO" id="GO:0009432">
    <property type="term" value="P:SOS response"/>
    <property type="evidence" value="ECO:0007669"/>
    <property type="project" value="TreeGrafter"/>
</dbReference>
<dbReference type="OrthoDB" id="9806954at2"/>
<dbReference type="Gene3D" id="3.40.50.300">
    <property type="entry name" value="P-loop containing nucleotide triphosphate hydrolases"/>
    <property type="match status" value="2"/>
</dbReference>
<dbReference type="GO" id="GO:0006281">
    <property type="term" value="P:DNA repair"/>
    <property type="evidence" value="ECO:0007669"/>
    <property type="project" value="UniProtKB-KW"/>
</dbReference>
<dbReference type="InterPro" id="IPR003395">
    <property type="entry name" value="RecF/RecN/SMC_N"/>
</dbReference>
<evidence type="ECO:0000256" key="5">
    <source>
        <dbReference type="ARBA" id="ARBA00022763"/>
    </source>
</evidence>
<comment type="caution">
    <text evidence="12">The sequence shown here is derived from an EMBL/GenBank/DDBJ whole genome shotgun (WGS) entry which is preliminary data.</text>
</comment>
<evidence type="ECO:0000256" key="2">
    <source>
        <dbReference type="ARBA" id="ARBA00009441"/>
    </source>
</evidence>
<feature type="domain" description="RecF/RecN/SMC N-terminal" evidence="11">
    <location>
        <begin position="1"/>
        <end position="519"/>
    </location>
</feature>
<proteinExistence type="inferred from homology"/>
<dbReference type="GO" id="GO:0006310">
    <property type="term" value="P:DNA recombination"/>
    <property type="evidence" value="ECO:0007669"/>
    <property type="project" value="InterPro"/>
</dbReference>
<evidence type="ECO:0000313" key="12">
    <source>
        <dbReference type="EMBL" id="PWW81707.1"/>
    </source>
</evidence>
<name>A0A317T7E9_9CHLB</name>
<evidence type="ECO:0000256" key="10">
    <source>
        <dbReference type="SAM" id="Coils"/>
    </source>
</evidence>
<dbReference type="EMBL" id="PDNZ01000006">
    <property type="protein sequence ID" value="PWW81707.1"/>
    <property type="molecule type" value="Genomic_DNA"/>
</dbReference>
<dbReference type="PIRSF" id="PIRSF003128">
    <property type="entry name" value="RecN"/>
    <property type="match status" value="1"/>
</dbReference>
<dbReference type="AlphaFoldDB" id="A0A317T7E9"/>
<dbReference type="FunFam" id="3.40.50.300:FF:000319">
    <property type="entry name" value="DNA repair protein RecN"/>
    <property type="match status" value="1"/>
</dbReference>
<dbReference type="GO" id="GO:0005524">
    <property type="term" value="F:ATP binding"/>
    <property type="evidence" value="ECO:0007669"/>
    <property type="project" value="UniProtKB-KW"/>
</dbReference>
<evidence type="ECO:0000256" key="3">
    <source>
        <dbReference type="ARBA" id="ARBA00021315"/>
    </source>
</evidence>
<keyword evidence="4" id="KW-0547">Nucleotide-binding</keyword>
<sequence>MLTNLYIKNFALIEELSIEFSKGLTIITGETGAGKSILIGALNQVLGIRANSDLVRSGSSKAIIEAVMIPESPHRLSPILDEAEIDHGDEILLRREISAKGQSRCFINDSPCTLQVLKRVGDLLIDLHGQHEHQFLLHPETHASMLDGFGQFADRVESYQKVYAHLKQRRKELERLVADTDRIQEKRDLLEYQLKELESLGLKKGESAELEEEITLHENSETRFSLCAAINEQLYDTERSAFVQLSEAVQQLGSLAAIDKSFYAHLEDAESAKSLVEELSRAVRNYSESIEFNPEHLEVLRERQMQLQRAMKKYGKTIEELIDLKENIIEELSLESNLSERNEHICEEIASLGKELSEIAAAISSERQKTAKHLEKAIVRELRKLGIPHGVFSVSIGQDVSENGDISIGEKRYTAYDNGYDRIEFLLSTNIGEFPKPLARIASGGEISRVMLAMKSVLAENTELPILIFDEIDTGISGKVADAVGRSLRNLSRKHQIISITHLAQIAAMADSHLSVEKTVENERTRTKVRPLNGAQHVEAVANLLSGRQRSESSLRAAEELIEHAKKNGQD</sequence>
<comment type="function">
    <text evidence="1 9">May be involved in recombinational repair of damaged DNA.</text>
</comment>
<dbReference type="PANTHER" id="PTHR11059:SF0">
    <property type="entry name" value="DNA REPAIR PROTEIN RECN"/>
    <property type="match status" value="1"/>
</dbReference>
<dbReference type="SUPFAM" id="SSF52540">
    <property type="entry name" value="P-loop containing nucleoside triphosphate hydrolases"/>
    <property type="match status" value="2"/>
</dbReference>
<evidence type="ECO:0000256" key="1">
    <source>
        <dbReference type="ARBA" id="ARBA00003618"/>
    </source>
</evidence>
<comment type="similarity">
    <text evidence="2 9">Belongs to the RecN family.</text>
</comment>
<dbReference type="CDD" id="cd03241">
    <property type="entry name" value="ABC_RecN"/>
    <property type="match status" value="2"/>
</dbReference>
<organism evidence="12 13">
    <name type="scientific">Prosthecochloris marina</name>
    <dbReference type="NCBI Taxonomy" id="2017681"/>
    <lineage>
        <taxon>Bacteria</taxon>
        <taxon>Pseudomonadati</taxon>
        <taxon>Chlorobiota</taxon>
        <taxon>Chlorobiia</taxon>
        <taxon>Chlorobiales</taxon>
        <taxon>Chlorobiaceae</taxon>
        <taxon>Prosthecochloris</taxon>
    </lineage>
</organism>
<accession>A0A317T7E9</accession>
<dbReference type="Proteomes" id="UP000246278">
    <property type="component" value="Unassembled WGS sequence"/>
</dbReference>